<feature type="transmembrane region" description="Helical" evidence="1">
    <location>
        <begin position="214"/>
        <end position="237"/>
    </location>
</feature>
<name>A0ABM1MDQ8_NICVS</name>
<dbReference type="PANTHER" id="PTHR15605">
    <property type="entry name" value="KINESIN-ASSOCIATED PROTEINS"/>
    <property type="match status" value="1"/>
</dbReference>
<sequence length="833" mass="95485">MLIYTIVNVSCVLTCLILISGYIIYLIIKFVRMDPEDAKFLRTDRRPGTLDVHPILNAIVLNYELEVQILGQNESILYGEKQNLKKIIELPMLSTRSDCNALAKEVLSHCDLIHPSRHVELEQTIFYLKKRKVHTSGKDSEGGKNCAIDQEKANINNLTEYIELLYEGIPEKVKASMAILVLAREPDNLESLSKNETLLSALTRVLREDWKKSIVLCTNLIFIFFCFSTYSCFHNVILQYKIGSLCMNVIGYELQRYEDWKLQLESGVKEGGISNLKRSCSNSISMSEIPRSRIPEKVRPKSGNFSDVNMKSVMDGSVYDDLSQSIENIDDKKQLTEAEKAKRYRTLIKKQEQLLRVSFFLLLNIAEDENVEEKMAKKNIVDLLIRSLDRENEELLILVLTFLKKLSIMQVNKDDMIECQIIDKVHRMLQSNNVDVLHLTLKLLFNLSFEEDARIQMVPLLPKFVTLLSDDRHQDVVIKLLYHLSYDEEVKAQFSFTDCVSLIVDMLLLSADIQVDEVMVALCINLATNSNNAQQMIDDSRLHGLMTRAVANEDCFLMKMLHNISEHNTTRSSYIEFVGDLAKAATESKKESFVLECIGVLSNLHLSDLDWAEIFKHFNMMSWVKDILISNSAEPDIILNVIILLGTAAHDEGCSVLFCKSEMISCLIDLLKTYQEDDEIVLQIMYVFMIALSHQQSIDYVISDSEAPAYLIDLLQDNNKAIRKTCNICLDMISERSSVWGERIKIERFRNHNAQWLQMVDSHQLEPDLEEEDSELPPYLNTDFLSVSVMPPLKGGPDVTVQESEIISNKELDYNYFERADNNGLQDFEMESM</sequence>
<dbReference type="RefSeq" id="XP_017772708.1">
    <property type="nucleotide sequence ID" value="XM_017917219.1"/>
</dbReference>
<keyword evidence="1" id="KW-1133">Transmembrane helix</keyword>
<evidence type="ECO:0000256" key="1">
    <source>
        <dbReference type="SAM" id="Phobius"/>
    </source>
</evidence>
<evidence type="ECO:0000313" key="3">
    <source>
        <dbReference type="RefSeq" id="XP_017772708.1"/>
    </source>
</evidence>
<organism evidence="2 3">
    <name type="scientific">Nicrophorus vespilloides</name>
    <name type="common">Boreal carrion beetle</name>
    <dbReference type="NCBI Taxonomy" id="110193"/>
    <lineage>
        <taxon>Eukaryota</taxon>
        <taxon>Metazoa</taxon>
        <taxon>Ecdysozoa</taxon>
        <taxon>Arthropoda</taxon>
        <taxon>Hexapoda</taxon>
        <taxon>Insecta</taxon>
        <taxon>Pterygota</taxon>
        <taxon>Neoptera</taxon>
        <taxon>Endopterygota</taxon>
        <taxon>Coleoptera</taxon>
        <taxon>Polyphaga</taxon>
        <taxon>Staphyliniformia</taxon>
        <taxon>Silphidae</taxon>
        <taxon>Nicrophorinae</taxon>
        <taxon>Nicrophorus</taxon>
    </lineage>
</organism>
<dbReference type="Proteomes" id="UP000695000">
    <property type="component" value="Unplaced"/>
</dbReference>
<dbReference type="PANTHER" id="PTHR15605:SF2">
    <property type="entry name" value="KINESIN-ASSOCIATED PROTEIN 3"/>
    <property type="match status" value="1"/>
</dbReference>
<evidence type="ECO:0000313" key="2">
    <source>
        <dbReference type="Proteomes" id="UP000695000"/>
    </source>
</evidence>
<keyword evidence="1" id="KW-0812">Transmembrane</keyword>
<proteinExistence type="predicted"/>
<dbReference type="SUPFAM" id="SSF48371">
    <property type="entry name" value="ARM repeat"/>
    <property type="match status" value="1"/>
</dbReference>
<feature type="transmembrane region" description="Helical" evidence="1">
    <location>
        <begin position="6"/>
        <end position="28"/>
    </location>
</feature>
<protein>
    <submittedName>
        <fullName evidence="3">Kinesin-associated protein 3</fullName>
    </submittedName>
</protein>
<reference evidence="3" key="1">
    <citation type="submission" date="2025-08" db="UniProtKB">
        <authorList>
            <consortium name="RefSeq"/>
        </authorList>
    </citation>
    <scope>IDENTIFICATION</scope>
    <source>
        <tissue evidence="3">Whole Larva</tissue>
    </source>
</reference>
<dbReference type="InterPro" id="IPR011989">
    <property type="entry name" value="ARM-like"/>
</dbReference>
<dbReference type="InterPro" id="IPR008658">
    <property type="entry name" value="KAP3"/>
</dbReference>
<dbReference type="InterPro" id="IPR016024">
    <property type="entry name" value="ARM-type_fold"/>
</dbReference>
<dbReference type="Pfam" id="PF05804">
    <property type="entry name" value="KAP"/>
    <property type="match status" value="1"/>
</dbReference>
<keyword evidence="2" id="KW-1185">Reference proteome</keyword>
<gene>
    <name evidence="3" type="primary">LOC108559851</name>
</gene>
<dbReference type="Gene3D" id="1.25.10.10">
    <property type="entry name" value="Leucine-rich Repeat Variant"/>
    <property type="match status" value="1"/>
</dbReference>
<dbReference type="GeneID" id="108559851"/>
<accession>A0ABM1MDQ8</accession>
<dbReference type="SMART" id="SM01297">
    <property type="entry name" value="KAP"/>
    <property type="match status" value="1"/>
</dbReference>
<keyword evidence="1" id="KW-0472">Membrane</keyword>